<keyword evidence="1" id="KW-0496">Mitochondrion</keyword>
<organism evidence="1">
    <name type="scientific">Russula abietina</name>
    <dbReference type="NCBI Taxonomy" id="482377"/>
    <lineage>
        <taxon>Eukaryota</taxon>
        <taxon>Fungi</taxon>
        <taxon>Dikarya</taxon>
        <taxon>Basidiomycota</taxon>
        <taxon>Agaricomycotina</taxon>
        <taxon>Agaricomycetes</taxon>
        <taxon>Russulales</taxon>
        <taxon>Russulaceae</taxon>
        <taxon>Russula</taxon>
    </lineage>
</organism>
<protein>
    <submittedName>
        <fullName evidence="1">Uncharacterized protein</fullName>
    </submittedName>
</protein>
<reference evidence="1" key="1">
    <citation type="journal article" date="2018" name="Int. J. Biol. Macromol.">
        <title>Characterization and comparative mitogenomic analysis of six newly sequenced mitochondrial genomes from ectomycorrhizal fungi (Russula) and phylogenetic analysis of the Agaricomycetes.</title>
        <authorList>
            <person name="Li Q."/>
            <person name="Wang Q."/>
            <person name="Chen C."/>
            <person name="Jin X."/>
            <person name="Chen Z."/>
            <person name="Xiong C."/>
            <person name="Li P."/>
            <person name="Zhao J."/>
            <person name="Huang W."/>
        </authorList>
    </citation>
    <scope>NUCLEOTIDE SEQUENCE</scope>
</reference>
<evidence type="ECO:0000313" key="1">
    <source>
        <dbReference type="EMBL" id="AWB36112.1"/>
    </source>
</evidence>
<dbReference type="GeneID" id="36940641"/>
<dbReference type="RefSeq" id="YP_009487210.1">
    <property type="nucleotide sequence ID" value="NC_037774.1"/>
</dbReference>
<accession>A0A2S0U3P0</accession>
<sequence length="142" mass="16940">MFLFNKLGFNSFATLSPNKINYSEEYNFQFVDKSVTRDFIIYLKDNIAIEFADFIMTLDERRFYFVSFEFYPSIYGYNHKSGITMKIMKSIIVNKDSNPYLIANYLEDQLLEMIDLYYLDDSIIQNDSDSCIIIKYHEIKLI</sequence>
<gene>
    <name evidence="1" type="primary">orf142</name>
</gene>
<dbReference type="AlphaFoldDB" id="A0A2S0U3P0"/>
<name>A0A2S0U3P0_9AGAM</name>
<dbReference type="EMBL" id="MH138073">
    <property type="protein sequence ID" value="AWB36112.1"/>
    <property type="molecule type" value="Genomic_DNA"/>
</dbReference>
<proteinExistence type="predicted"/>
<geneLocation type="mitochondrion" evidence="1"/>